<feature type="region of interest" description="Disordered" evidence="2">
    <location>
        <begin position="301"/>
        <end position="382"/>
    </location>
</feature>
<reference evidence="3 4" key="1">
    <citation type="submission" date="2018-08" db="EMBL/GenBank/DDBJ databases">
        <authorList>
            <person name="Laetsch R D."/>
            <person name="Stevens L."/>
            <person name="Kumar S."/>
            <person name="Blaxter L. M."/>
        </authorList>
    </citation>
    <scope>NUCLEOTIDE SEQUENCE [LARGE SCALE GENOMIC DNA]</scope>
</reference>
<dbReference type="EMBL" id="UYRX01000050">
    <property type="protein sequence ID" value="VDK71432.1"/>
    <property type="molecule type" value="Genomic_DNA"/>
</dbReference>
<evidence type="ECO:0000313" key="4">
    <source>
        <dbReference type="Proteomes" id="UP000277928"/>
    </source>
</evidence>
<dbReference type="OMA" id="FYGVCEV"/>
<gene>
    <name evidence="3" type="ORF">NLS_LOCUS1433</name>
</gene>
<feature type="compositionally biased region" description="Polar residues" evidence="2">
    <location>
        <begin position="301"/>
        <end position="336"/>
    </location>
</feature>
<sequence>MSRRNLSSYLRGANQFSSDGSSQDELPDDLETARAIIESLTRQLKIHDDVTSNLVLLQKRIEHTHQRTQDAMRMLEDRLDNIEATWTKELEEQHKRWLEKYNRLMREAENSLPSNKVLSKSPTVTRSGENVKISTQQLESLNRRAKKIDEGIGELEKVASCTKNFDEKLRLDKQKIRDIDARLKALTKKEQTLNAELSKQMDIHFRKHFLQMTEGRSEKSLQGVCELIGGYKNTIENLEKALRTLEEIKNASAIKSIKSETQNAPSVEEIDEITILMRRFLAKLHVQLESVHLYGNPISNSQFGTGKHGSSTRATTTIGLSSNQRSDSDFGTTPLNTSHSAPTGSSSSSVNSQFMTSKSEIENEGTITAKEKSEQILNNKKK</sequence>
<feature type="coiled-coil region" evidence="1">
    <location>
        <begin position="138"/>
        <end position="196"/>
    </location>
</feature>
<feature type="coiled-coil region" evidence="1">
    <location>
        <begin position="65"/>
        <end position="107"/>
    </location>
</feature>
<organism evidence="3 4">
    <name type="scientific">Litomosoides sigmodontis</name>
    <name type="common">Filarial nematode worm</name>
    <dbReference type="NCBI Taxonomy" id="42156"/>
    <lineage>
        <taxon>Eukaryota</taxon>
        <taxon>Metazoa</taxon>
        <taxon>Ecdysozoa</taxon>
        <taxon>Nematoda</taxon>
        <taxon>Chromadorea</taxon>
        <taxon>Rhabditida</taxon>
        <taxon>Spirurina</taxon>
        <taxon>Spiruromorpha</taxon>
        <taxon>Filarioidea</taxon>
        <taxon>Onchocercidae</taxon>
        <taxon>Litomosoides</taxon>
    </lineage>
</organism>
<feature type="region of interest" description="Disordered" evidence="2">
    <location>
        <begin position="1"/>
        <end position="27"/>
    </location>
</feature>
<feature type="coiled-coil region" evidence="1">
    <location>
        <begin position="228"/>
        <end position="255"/>
    </location>
</feature>
<name>A0A3P6S6L0_LITSI</name>
<keyword evidence="4" id="KW-1185">Reference proteome</keyword>
<evidence type="ECO:0000256" key="1">
    <source>
        <dbReference type="SAM" id="Coils"/>
    </source>
</evidence>
<proteinExistence type="predicted"/>
<dbReference type="Proteomes" id="UP000277928">
    <property type="component" value="Unassembled WGS sequence"/>
</dbReference>
<evidence type="ECO:0000313" key="3">
    <source>
        <dbReference type="EMBL" id="VDK71432.1"/>
    </source>
</evidence>
<dbReference type="AlphaFoldDB" id="A0A3P6S6L0"/>
<feature type="compositionally biased region" description="Polar residues" evidence="2">
    <location>
        <begin position="1"/>
        <end position="24"/>
    </location>
</feature>
<protein>
    <submittedName>
        <fullName evidence="3">Uncharacterized protein</fullName>
    </submittedName>
</protein>
<accession>A0A3P6S6L0</accession>
<keyword evidence="1" id="KW-0175">Coiled coil</keyword>
<feature type="compositionally biased region" description="Low complexity" evidence="2">
    <location>
        <begin position="337"/>
        <end position="357"/>
    </location>
</feature>
<evidence type="ECO:0000256" key="2">
    <source>
        <dbReference type="SAM" id="MobiDB-lite"/>
    </source>
</evidence>
<dbReference type="OrthoDB" id="5815815at2759"/>